<dbReference type="GO" id="GO:0016567">
    <property type="term" value="P:protein ubiquitination"/>
    <property type="evidence" value="ECO:0007669"/>
    <property type="project" value="TreeGrafter"/>
</dbReference>
<name>A0A7J7TN48_RHIFE</name>
<evidence type="ECO:0000256" key="4">
    <source>
        <dbReference type="ARBA" id="ARBA00023242"/>
    </source>
</evidence>
<keyword evidence="3" id="KW-0833">Ubl conjugation pathway</keyword>
<evidence type="ECO:0000256" key="1">
    <source>
        <dbReference type="ARBA" id="ARBA00004123"/>
    </source>
</evidence>
<dbReference type="GO" id="GO:0006511">
    <property type="term" value="P:ubiquitin-dependent protein catabolic process"/>
    <property type="evidence" value="ECO:0007669"/>
    <property type="project" value="TreeGrafter"/>
</dbReference>
<accession>A0A7J7TN48</accession>
<keyword evidence="2" id="KW-0808">Transferase</keyword>
<evidence type="ECO:0000313" key="8">
    <source>
        <dbReference type="Proteomes" id="UP000585614"/>
    </source>
</evidence>
<dbReference type="AlphaFoldDB" id="A0A7J7TN48"/>
<dbReference type="EMBL" id="JACAGC010000019">
    <property type="protein sequence ID" value="KAF6301817.1"/>
    <property type="molecule type" value="Genomic_DNA"/>
</dbReference>
<gene>
    <name evidence="7" type="ORF">mRhiFer1_008736</name>
</gene>
<evidence type="ECO:0000256" key="5">
    <source>
        <dbReference type="ARBA" id="ARBA00023306"/>
    </source>
</evidence>
<dbReference type="InterPro" id="IPR040909">
    <property type="entry name" value="CHFR_Znf-CRD"/>
</dbReference>
<evidence type="ECO:0000256" key="3">
    <source>
        <dbReference type="ARBA" id="ARBA00022786"/>
    </source>
</evidence>
<comment type="caution">
    <text evidence="7">The sequence shown here is derived from an EMBL/GenBank/DDBJ whole genome shotgun (WGS) entry which is preliminary data.</text>
</comment>
<feature type="domain" description="E3 ubiquitin-protein ligase CHFR cysteine rich" evidence="6">
    <location>
        <begin position="112"/>
        <end position="159"/>
    </location>
</feature>
<keyword evidence="5" id="KW-0131">Cell cycle</keyword>
<reference evidence="7 8" key="1">
    <citation type="journal article" date="2020" name="Nature">
        <title>Six reference-quality genomes reveal evolution of bat adaptations.</title>
        <authorList>
            <person name="Jebb D."/>
            <person name="Huang Z."/>
            <person name="Pippel M."/>
            <person name="Hughes G.M."/>
            <person name="Lavrichenko K."/>
            <person name="Devanna P."/>
            <person name="Winkler S."/>
            <person name="Jermiin L.S."/>
            <person name="Skirmuntt E.C."/>
            <person name="Katzourakis A."/>
            <person name="Burkitt-Gray L."/>
            <person name="Ray D.A."/>
            <person name="Sullivan K.A.M."/>
            <person name="Roscito J.G."/>
            <person name="Kirilenko B.M."/>
            <person name="Davalos L.M."/>
            <person name="Corthals A.P."/>
            <person name="Power M.L."/>
            <person name="Jones G."/>
            <person name="Ransome R.D."/>
            <person name="Dechmann D.K.N."/>
            <person name="Locatelli A.G."/>
            <person name="Puechmaille S.J."/>
            <person name="Fedrigo O."/>
            <person name="Jarvis E.D."/>
            <person name="Hiller M."/>
            <person name="Vernes S.C."/>
            <person name="Myers E.W."/>
            <person name="Teeling E.C."/>
        </authorList>
    </citation>
    <scope>NUCLEOTIDE SEQUENCE [LARGE SCALE GENOMIC DNA]</scope>
    <source>
        <strain evidence="7">MRhiFer1</strain>
        <tissue evidence="7">Lung</tissue>
    </source>
</reference>
<evidence type="ECO:0000313" key="7">
    <source>
        <dbReference type="EMBL" id="KAF6301817.1"/>
    </source>
</evidence>
<dbReference type="Pfam" id="PF17979">
    <property type="entry name" value="zf-CRD"/>
    <property type="match status" value="1"/>
</dbReference>
<proteinExistence type="predicted"/>
<keyword evidence="4" id="KW-0539">Nucleus</keyword>
<dbReference type="Proteomes" id="UP000585614">
    <property type="component" value="Unassembled WGS sequence"/>
</dbReference>
<dbReference type="GO" id="GO:0005634">
    <property type="term" value="C:nucleus"/>
    <property type="evidence" value="ECO:0007669"/>
    <property type="project" value="UniProtKB-SubCell"/>
</dbReference>
<dbReference type="GO" id="GO:0004842">
    <property type="term" value="F:ubiquitin-protein transferase activity"/>
    <property type="evidence" value="ECO:0007669"/>
    <property type="project" value="TreeGrafter"/>
</dbReference>
<dbReference type="PANTHER" id="PTHR16079:SF4">
    <property type="entry name" value="E3 UBIQUITIN-PROTEIN LIGASE CHFR"/>
    <property type="match status" value="1"/>
</dbReference>
<dbReference type="PANTHER" id="PTHR16079">
    <property type="entry name" value="UBIQUITIN LIGASE PROTEIN CHFR"/>
    <property type="match status" value="1"/>
</dbReference>
<dbReference type="InterPro" id="IPR052256">
    <property type="entry name" value="E3_ubiquitin-ligase_CHFR"/>
</dbReference>
<evidence type="ECO:0000259" key="6">
    <source>
        <dbReference type="Pfam" id="PF17979"/>
    </source>
</evidence>
<organism evidence="7 8">
    <name type="scientific">Rhinolophus ferrumequinum</name>
    <name type="common">Greater horseshoe bat</name>
    <dbReference type="NCBI Taxonomy" id="59479"/>
    <lineage>
        <taxon>Eukaryota</taxon>
        <taxon>Metazoa</taxon>
        <taxon>Chordata</taxon>
        <taxon>Craniata</taxon>
        <taxon>Vertebrata</taxon>
        <taxon>Euteleostomi</taxon>
        <taxon>Mammalia</taxon>
        <taxon>Eutheria</taxon>
        <taxon>Laurasiatheria</taxon>
        <taxon>Chiroptera</taxon>
        <taxon>Yinpterochiroptera</taxon>
        <taxon>Rhinolophoidea</taxon>
        <taxon>Rhinolophidae</taxon>
        <taxon>Rhinolophinae</taxon>
        <taxon>Rhinolophus</taxon>
    </lineage>
</organism>
<sequence length="202" mass="22474">MDAAYLYESLNEKPSVTQDSSEANKENVFLVTKDTSNQCDTHSALEDVGAVAVKLGTMGKTLTGILSQHLLYDWVVFLRRESSSEDLLELSDVDSESSDVNQLYIMCRQCPSTRDRCLDGQLSNNNYESDIIKNYLAARCLTWKNVLTKSLRALQRGVLLLSHYRNMEHRAAACEASKNRADLPVAAEHSCLHVASGCDILP</sequence>
<comment type="subcellular location">
    <subcellularLocation>
        <location evidence="1">Nucleus</location>
    </subcellularLocation>
</comment>
<protein>
    <recommendedName>
        <fullName evidence="6">E3 ubiquitin-protein ligase CHFR cysteine rich domain-containing protein</fullName>
    </recommendedName>
</protein>
<evidence type="ECO:0000256" key="2">
    <source>
        <dbReference type="ARBA" id="ARBA00022679"/>
    </source>
</evidence>